<evidence type="ECO:0000256" key="12">
    <source>
        <dbReference type="HAMAP-Rule" id="MF_00208"/>
    </source>
</evidence>
<dbReference type="InterPro" id="IPR013221">
    <property type="entry name" value="Mur_ligase_cen"/>
</dbReference>
<dbReference type="Pfam" id="PF08245">
    <property type="entry name" value="Mur_ligase_M"/>
    <property type="match status" value="1"/>
</dbReference>
<dbReference type="GO" id="GO:0009252">
    <property type="term" value="P:peptidoglycan biosynthetic process"/>
    <property type="evidence" value="ECO:0007669"/>
    <property type="project" value="UniProtKB-UniRule"/>
</dbReference>
<organism evidence="17 18">
    <name type="scientific">Halobacillus litoralis</name>
    <dbReference type="NCBI Taxonomy" id="45668"/>
    <lineage>
        <taxon>Bacteria</taxon>
        <taxon>Bacillati</taxon>
        <taxon>Bacillota</taxon>
        <taxon>Bacilli</taxon>
        <taxon>Bacillales</taxon>
        <taxon>Bacillaceae</taxon>
        <taxon>Halobacillus</taxon>
    </lineage>
</organism>
<evidence type="ECO:0000259" key="15">
    <source>
        <dbReference type="Pfam" id="PF02875"/>
    </source>
</evidence>
<feature type="binding site" evidence="12">
    <location>
        <position position="212"/>
    </location>
    <ligand>
        <name>UDP-N-acetyl-alpha-D-muramoyl-L-alanyl-D-glutamate</name>
        <dbReference type="ChEBI" id="CHEBI:83900"/>
    </ligand>
</feature>
<feature type="binding site" evidence="12">
    <location>
        <begin position="138"/>
        <end position="144"/>
    </location>
    <ligand>
        <name>ATP</name>
        <dbReference type="ChEBI" id="CHEBI:30616"/>
    </ligand>
</feature>
<dbReference type="EC" id="6.3.2.-" evidence="12"/>
<dbReference type="SUPFAM" id="SSF53244">
    <property type="entry name" value="MurD-like peptide ligases, peptide-binding domain"/>
    <property type="match status" value="1"/>
</dbReference>
<evidence type="ECO:0000256" key="2">
    <source>
        <dbReference type="ARBA" id="ARBA00005898"/>
    </source>
</evidence>
<evidence type="ECO:0000256" key="8">
    <source>
        <dbReference type="ARBA" id="ARBA00022960"/>
    </source>
</evidence>
<comment type="similarity">
    <text evidence="2 12">Belongs to the MurCDEF family. MurE subfamily.</text>
</comment>
<keyword evidence="9 12" id="KW-0573">Peptidoglycan synthesis</keyword>
<dbReference type="SUPFAM" id="SSF53623">
    <property type="entry name" value="MurD-like peptide ligases, catalytic domain"/>
    <property type="match status" value="1"/>
</dbReference>
<dbReference type="Gene3D" id="3.40.1190.10">
    <property type="entry name" value="Mur-like, catalytic domain"/>
    <property type="match status" value="1"/>
</dbReference>
<evidence type="ECO:0000256" key="6">
    <source>
        <dbReference type="ARBA" id="ARBA00022741"/>
    </source>
</evidence>
<feature type="modified residue" description="N6-carboxylysine" evidence="12">
    <location>
        <position position="244"/>
    </location>
</feature>
<dbReference type="InterPro" id="IPR035911">
    <property type="entry name" value="MurE/MurF_N"/>
</dbReference>
<dbReference type="InterPro" id="IPR018109">
    <property type="entry name" value="Folylpolyglutamate_synth_CS"/>
</dbReference>
<dbReference type="GO" id="GO:0008360">
    <property type="term" value="P:regulation of cell shape"/>
    <property type="evidence" value="ECO:0007669"/>
    <property type="project" value="UniProtKB-KW"/>
</dbReference>
<feature type="binding site" evidence="12">
    <location>
        <position position="179"/>
    </location>
    <ligand>
        <name>UDP-N-acetyl-alpha-D-muramoyl-L-alanyl-D-glutamate</name>
        <dbReference type="ChEBI" id="CHEBI:83900"/>
    </ligand>
</feature>
<feature type="binding site" evidence="12">
    <location>
        <position position="59"/>
    </location>
    <ligand>
        <name>UDP-N-acetyl-alpha-D-muramoyl-L-alanyl-D-glutamate</name>
        <dbReference type="ChEBI" id="CHEBI:83900"/>
    </ligand>
</feature>
<dbReference type="Proteomes" id="UP000460949">
    <property type="component" value="Unassembled WGS sequence"/>
</dbReference>
<comment type="caution">
    <text evidence="17">The sequence shown here is derived from an EMBL/GenBank/DDBJ whole genome shotgun (WGS) entry which is preliminary data.</text>
</comment>
<dbReference type="InterPro" id="IPR036565">
    <property type="entry name" value="Mur-like_cat_sf"/>
</dbReference>
<proteinExistence type="inferred from homology"/>
<dbReference type="EMBL" id="WMET01000001">
    <property type="protein sequence ID" value="MYL19506.1"/>
    <property type="molecule type" value="Genomic_DNA"/>
</dbReference>
<evidence type="ECO:0000256" key="11">
    <source>
        <dbReference type="ARBA" id="ARBA00023316"/>
    </source>
</evidence>
<dbReference type="NCBIfam" id="NF001126">
    <property type="entry name" value="PRK00139.1-4"/>
    <property type="match status" value="1"/>
</dbReference>
<gene>
    <name evidence="12" type="primary">murE</name>
    <name evidence="17" type="ORF">GLW04_06350</name>
</gene>
<comment type="caution">
    <text evidence="12">Lacks conserved residue(s) required for the propagation of feature annotation.</text>
</comment>
<name>A0A845DQ32_9BACI</name>
<comment type="subcellular location">
    <subcellularLocation>
        <location evidence="12 13">Cytoplasm</location>
    </subcellularLocation>
</comment>
<dbReference type="PROSITE" id="PS01011">
    <property type="entry name" value="FOLYLPOLYGLU_SYNT_1"/>
    <property type="match status" value="1"/>
</dbReference>
<evidence type="ECO:0000256" key="10">
    <source>
        <dbReference type="ARBA" id="ARBA00023306"/>
    </source>
</evidence>
<dbReference type="Pfam" id="PF01225">
    <property type="entry name" value="Mur_ligase"/>
    <property type="match status" value="1"/>
</dbReference>
<dbReference type="HAMAP" id="MF_00208">
    <property type="entry name" value="MurE"/>
    <property type="match status" value="1"/>
</dbReference>
<evidence type="ECO:0000256" key="5">
    <source>
        <dbReference type="ARBA" id="ARBA00022618"/>
    </source>
</evidence>
<evidence type="ECO:0000256" key="7">
    <source>
        <dbReference type="ARBA" id="ARBA00022840"/>
    </source>
</evidence>
<dbReference type="GO" id="GO:0004326">
    <property type="term" value="F:tetrahydrofolylpolyglutamate synthase activity"/>
    <property type="evidence" value="ECO:0007669"/>
    <property type="project" value="InterPro"/>
</dbReference>
<comment type="function">
    <text evidence="12">Catalyzes the addition of an amino acid to the nucleotide precursor UDP-N-acetylmuramoyl-L-alanyl-D-glutamate (UMAG) in the biosynthesis of bacterial cell-wall peptidoglycan.</text>
</comment>
<keyword evidence="10 12" id="KW-0131">Cell cycle</keyword>
<feature type="binding site" evidence="12">
    <location>
        <position position="204"/>
    </location>
    <ligand>
        <name>UDP-N-acetyl-alpha-D-muramoyl-L-alanyl-D-glutamate</name>
        <dbReference type="ChEBI" id="CHEBI:83900"/>
    </ligand>
</feature>
<feature type="binding site" evidence="12">
    <location>
        <position position="210"/>
    </location>
    <ligand>
        <name>UDP-N-acetyl-alpha-D-muramoyl-L-alanyl-D-glutamate</name>
        <dbReference type="ChEBI" id="CHEBI:83900"/>
    </ligand>
</feature>
<evidence type="ECO:0000313" key="18">
    <source>
        <dbReference type="Proteomes" id="UP000460949"/>
    </source>
</evidence>
<dbReference type="PANTHER" id="PTHR23135:SF4">
    <property type="entry name" value="UDP-N-ACETYLMURAMOYL-L-ALANYL-D-GLUTAMATE--2,6-DIAMINOPIMELATE LIGASE MURE HOMOLOG, CHLOROPLASTIC"/>
    <property type="match status" value="1"/>
</dbReference>
<keyword evidence="4 12" id="KW-0436">Ligase</keyword>
<comment type="pathway">
    <text evidence="1 12 13">Cell wall biogenesis; peptidoglycan biosynthesis.</text>
</comment>
<dbReference type="PANTHER" id="PTHR23135">
    <property type="entry name" value="MUR LIGASE FAMILY MEMBER"/>
    <property type="match status" value="1"/>
</dbReference>
<evidence type="ECO:0000313" key="17">
    <source>
        <dbReference type="EMBL" id="MYL19506.1"/>
    </source>
</evidence>
<keyword evidence="3 12" id="KW-0963">Cytoplasm</keyword>
<evidence type="ECO:0000256" key="13">
    <source>
        <dbReference type="RuleBase" id="RU004135"/>
    </source>
</evidence>
<evidence type="ECO:0000256" key="1">
    <source>
        <dbReference type="ARBA" id="ARBA00004752"/>
    </source>
</evidence>
<sequence length="516" mass="57571">MILEHRMLYCFKIFLVNECCYKGVVHVKIKEVFELFNIKAPSSLEHVLEDEITGITDDSRNVTPGQIFTAVEGYETDGHDYIEEACRKGAALIVGHKNPGDISVPFLFVNHPRKALGMLAAAYYQYPAGNKTMIGVTGTNGKTTVTHLLHHLVEAGGLSCGRLGTVENYLNGKTIQGFQTTPGVVDLHKWLYESRDEVIVMEVSSHGLEQYRLEGVTFDITIFTNLQQDHLDYHRSMEEYFQAKSKLFFMMKEGGQAIVNTDDSWGERLSCLLSDQGEPVTSTGSKKSSDIQIQEVDDQGIRFNEDGQLFYYSTPIAGVYNSYNTLQACTAAEHLGVSKQRMVHALKSFPGIPGRFEQYSLANGAHVIIDYAHTADSIRHLLQAAGRKYEGKITHVFGFRGNRDESKRPAMLHASSEWSDRYILTLDDLNTVPYEEMTASLQKLHEQEGWIGGTVIPDRVSALKTALETSEEGDVVVITGKGHERYQQAYHLPFSSDRETVQSLCNAVKAGVHPSS</sequence>
<keyword evidence="8 12" id="KW-0133">Cell shape</keyword>
<protein>
    <recommendedName>
        <fullName evidence="12">UDP-N-acetylmuramyl-tripeptide synthetase</fullName>
        <ecNumber evidence="12">6.3.2.-</ecNumber>
    </recommendedName>
    <alternativeName>
        <fullName evidence="12">UDP-MurNAc-tripeptide synthetase</fullName>
    </alternativeName>
</protein>
<evidence type="ECO:0000259" key="16">
    <source>
        <dbReference type="Pfam" id="PF08245"/>
    </source>
</evidence>
<reference evidence="17 18" key="1">
    <citation type="submission" date="2019-11" db="EMBL/GenBank/DDBJ databases">
        <title>Genome sequences of 17 halophilic strains isolated from different environments.</title>
        <authorList>
            <person name="Furrow R.E."/>
        </authorList>
    </citation>
    <scope>NUCLEOTIDE SEQUENCE [LARGE SCALE GENOMIC DNA]</scope>
    <source>
        <strain evidence="17 18">22511_23_Filter</strain>
    </source>
</reference>
<comment type="cofactor">
    <cofactor evidence="12">
        <name>Mg(2+)</name>
        <dbReference type="ChEBI" id="CHEBI:18420"/>
    </cofactor>
</comment>
<dbReference type="AlphaFoldDB" id="A0A845DQ32"/>
<dbReference type="GO" id="GO:0000287">
    <property type="term" value="F:magnesium ion binding"/>
    <property type="evidence" value="ECO:0007669"/>
    <property type="project" value="UniProtKB-UniRule"/>
</dbReference>
<accession>A0A845DQ32</accession>
<feature type="domain" description="Mur ligase N-terminal catalytic" evidence="14">
    <location>
        <begin position="51"/>
        <end position="124"/>
    </location>
</feature>
<keyword evidence="12" id="KW-0460">Magnesium</keyword>
<feature type="binding site" evidence="12">
    <location>
        <begin position="180"/>
        <end position="181"/>
    </location>
    <ligand>
        <name>UDP-N-acetyl-alpha-D-muramoyl-L-alanyl-D-glutamate</name>
        <dbReference type="ChEBI" id="CHEBI:83900"/>
    </ligand>
</feature>
<dbReference type="GO" id="GO:0051301">
    <property type="term" value="P:cell division"/>
    <property type="evidence" value="ECO:0007669"/>
    <property type="project" value="UniProtKB-KW"/>
</dbReference>
<dbReference type="InterPro" id="IPR005761">
    <property type="entry name" value="UDP-N-AcMur-Glu-dNH2Pim_ligase"/>
</dbReference>
<dbReference type="InterPro" id="IPR036615">
    <property type="entry name" value="Mur_ligase_C_dom_sf"/>
</dbReference>
<dbReference type="GO" id="GO:0005524">
    <property type="term" value="F:ATP binding"/>
    <property type="evidence" value="ECO:0007669"/>
    <property type="project" value="UniProtKB-UniRule"/>
</dbReference>
<feature type="domain" description="Mur ligase central" evidence="16">
    <location>
        <begin position="136"/>
        <end position="332"/>
    </location>
</feature>
<keyword evidence="7 12" id="KW-0067">ATP-binding</keyword>
<keyword evidence="6 12" id="KW-0547">Nucleotide-binding</keyword>
<dbReference type="NCBIfam" id="TIGR01085">
    <property type="entry name" value="murE"/>
    <property type="match status" value="1"/>
</dbReference>
<dbReference type="GO" id="GO:0005737">
    <property type="term" value="C:cytoplasm"/>
    <property type="evidence" value="ECO:0007669"/>
    <property type="project" value="UniProtKB-SubCell"/>
</dbReference>
<dbReference type="Gene3D" id="3.40.1390.10">
    <property type="entry name" value="MurE/MurF, N-terminal domain"/>
    <property type="match status" value="1"/>
</dbReference>
<feature type="domain" description="Mur ligase C-terminal" evidence="15">
    <location>
        <begin position="354"/>
        <end position="482"/>
    </location>
</feature>
<dbReference type="InterPro" id="IPR000713">
    <property type="entry name" value="Mur_ligase_N"/>
</dbReference>
<dbReference type="GO" id="GO:0071555">
    <property type="term" value="P:cell wall organization"/>
    <property type="evidence" value="ECO:0007669"/>
    <property type="project" value="UniProtKB-KW"/>
</dbReference>
<evidence type="ECO:0000256" key="9">
    <source>
        <dbReference type="ARBA" id="ARBA00022984"/>
    </source>
</evidence>
<keyword evidence="5 12" id="KW-0132">Cell division</keyword>
<dbReference type="InterPro" id="IPR004101">
    <property type="entry name" value="Mur_ligase_C"/>
</dbReference>
<keyword evidence="11 12" id="KW-0961">Cell wall biogenesis/degradation</keyword>
<evidence type="ECO:0000256" key="3">
    <source>
        <dbReference type="ARBA" id="ARBA00022490"/>
    </source>
</evidence>
<dbReference type="SUPFAM" id="SSF63418">
    <property type="entry name" value="MurE/MurF N-terminal domain"/>
    <property type="match status" value="1"/>
</dbReference>
<evidence type="ECO:0000256" key="4">
    <source>
        <dbReference type="ARBA" id="ARBA00022598"/>
    </source>
</evidence>
<dbReference type="Pfam" id="PF02875">
    <property type="entry name" value="Mur_ligase_C"/>
    <property type="match status" value="1"/>
</dbReference>
<comment type="PTM">
    <text evidence="12">Carboxylation is probably crucial for Mg(2+) binding and, consequently, for the gamma-phosphate positioning of ATP.</text>
</comment>
<dbReference type="UniPathway" id="UPA00219"/>
<dbReference type="Gene3D" id="3.90.190.20">
    <property type="entry name" value="Mur ligase, C-terminal domain"/>
    <property type="match status" value="1"/>
</dbReference>
<evidence type="ECO:0000259" key="14">
    <source>
        <dbReference type="Pfam" id="PF01225"/>
    </source>
</evidence>